<feature type="compositionally biased region" description="Basic and acidic residues" evidence="1">
    <location>
        <begin position="111"/>
        <end position="133"/>
    </location>
</feature>
<feature type="compositionally biased region" description="Low complexity" evidence="1">
    <location>
        <begin position="13"/>
        <end position="28"/>
    </location>
</feature>
<dbReference type="Ensembl" id="ENSNNAT00000002447.1">
    <property type="protein sequence ID" value="ENSNNAP00000002330.1"/>
    <property type="gene ID" value="ENSNNAG00000001621.1"/>
</dbReference>
<keyword evidence="4" id="KW-1185">Reference proteome</keyword>
<sequence>ASGSDVIGGASLGGAASPAGASARRRGWWSSGPRAKWVRLATVLAYVLSVSLAAIVLAVYYSLIWQPVRGGGQPHTQPQPPEATRSGPGGRKHNSPPTPTDRTAPTASEPRITEGRRPPVGESRSRRGKRDPGVDWTGLALLQPSGPCHRTPQIAVVDSEGLGLRDAFGFTSPSWQRLGQGRL</sequence>
<name>A0A8C6VCY9_NAJNA</name>
<organism evidence="3 4">
    <name type="scientific">Naja naja</name>
    <name type="common">Indian cobra</name>
    <dbReference type="NCBI Taxonomy" id="35670"/>
    <lineage>
        <taxon>Eukaryota</taxon>
        <taxon>Metazoa</taxon>
        <taxon>Chordata</taxon>
        <taxon>Craniata</taxon>
        <taxon>Vertebrata</taxon>
        <taxon>Euteleostomi</taxon>
        <taxon>Lepidosauria</taxon>
        <taxon>Squamata</taxon>
        <taxon>Bifurcata</taxon>
        <taxon>Unidentata</taxon>
        <taxon>Episquamata</taxon>
        <taxon>Toxicofera</taxon>
        <taxon>Serpentes</taxon>
        <taxon>Colubroidea</taxon>
        <taxon>Elapidae</taxon>
        <taxon>Elapinae</taxon>
        <taxon>Naja</taxon>
    </lineage>
</organism>
<dbReference type="PANTHER" id="PTHR34929">
    <property type="entry name" value="ZGC:153157"/>
    <property type="match status" value="1"/>
</dbReference>
<feature type="region of interest" description="Disordered" evidence="1">
    <location>
        <begin position="1"/>
        <end position="28"/>
    </location>
</feature>
<feature type="transmembrane region" description="Helical" evidence="2">
    <location>
        <begin position="37"/>
        <end position="61"/>
    </location>
</feature>
<feature type="region of interest" description="Disordered" evidence="1">
    <location>
        <begin position="70"/>
        <end position="145"/>
    </location>
</feature>
<keyword evidence="2" id="KW-0472">Membrane</keyword>
<keyword evidence="2" id="KW-1133">Transmembrane helix</keyword>
<evidence type="ECO:0000256" key="1">
    <source>
        <dbReference type="SAM" id="MobiDB-lite"/>
    </source>
</evidence>
<evidence type="ECO:0000313" key="4">
    <source>
        <dbReference type="Proteomes" id="UP000694559"/>
    </source>
</evidence>
<reference evidence="3" key="1">
    <citation type="submission" date="2025-08" db="UniProtKB">
        <authorList>
            <consortium name="Ensembl"/>
        </authorList>
    </citation>
    <scope>IDENTIFICATION</scope>
</reference>
<keyword evidence="2" id="KW-0812">Transmembrane</keyword>
<dbReference type="Pfam" id="PF15018">
    <property type="entry name" value="InaF-motif"/>
    <property type="match status" value="1"/>
</dbReference>
<dbReference type="GeneTree" id="ENSGT00940000173579"/>
<evidence type="ECO:0000313" key="3">
    <source>
        <dbReference type="Ensembl" id="ENSNNAP00000002330.1"/>
    </source>
</evidence>
<reference evidence="3" key="2">
    <citation type="submission" date="2025-09" db="UniProtKB">
        <authorList>
            <consortium name="Ensembl"/>
        </authorList>
    </citation>
    <scope>IDENTIFICATION</scope>
</reference>
<dbReference type="OrthoDB" id="8113027at2759"/>
<proteinExistence type="predicted"/>
<dbReference type="PANTHER" id="PTHR34929:SF2">
    <property type="entry name" value="TRANSMEMBRANE PROTEIN INAFM1-RELATED"/>
    <property type="match status" value="1"/>
</dbReference>
<protein>
    <recommendedName>
        <fullName evidence="5">InaF motif containing 2</fullName>
    </recommendedName>
</protein>
<dbReference type="Proteomes" id="UP000694559">
    <property type="component" value="Unplaced"/>
</dbReference>
<dbReference type="AlphaFoldDB" id="A0A8C6VCY9"/>
<evidence type="ECO:0000256" key="2">
    <source>
        <dbReference type="SAM" id="Phobius"/>
    </source>
</evidence>
<dbReference type="InterPro" id="IPR029162">
    <property type="entry name" value="InaF-motif"/>
</dbReference>
<accession>A0A8C6VCY9</accession>
<evidence type="ECO:0008006" key="5">
    <source>
        <dbReference type="Google" id="ProtNLM"/>
    </source>
</evidence>